<reference evidence="1 2" key="1">
    <citation type="submission" date="2019-12" db="EMBL/GenBank/DDBJ databases">
        <title>Maritimibacter sp. nov. sp. isolated from sea sand.</title>
        <authorList>
            <person name="Kim J."/>
            <person name="Jeong S.E."/>
            <person name="Jung H.S."/>
            <person name="Jeon C.O."/>
        </authorList>
    </citation>
    <scope>NUCLEOTIDE SEQUENCE [LARGE SCALE GENOMIC DNA]</scope>
    <source>
        <strain evidence="1 2">DP07</strain>
    </source>
</reference>
<dbReference type="RefSeq" id="WP_161352683.1">
    <property type="nucleotide sequence ID" value="NZ_WTUX01000019.1"/>
</dbReference>
<gene>
    <name evidence="1" type="ORF">GQE99_16250</name>
</gene>
<dbReference type="EMBL" id="WTUX01000019">
    <property type="protein sequence ID" value="MZR14572.1"/>
    <property type="molecule type" value="Genomic_DNA"/>
</dbReference>
<dbReference type="AlphaFoldDB" id="A0A845M5S9"/>
<keyword evidence="2" id="KW-1185">Reference proteome</keyword>
<comment type="caution">
    <text evidence="1">The sequence shown here is derived from an EMBL/GenBank/DDBJ whole genome shotgun (WGS) entry which is preliminary data.</text>
</comment>
<evidence type="ECO:0000313" key="2">
    <source>
        <dbReference type="Proteomes" id="UP000467322"/>
    </source>
</evidence>
<protein>
    <submittedName>
        <fullName evidence="1">Uncharacterized protein</fullName>
    </submittedName>
</protein>
<accession>A0A845M5S9</accession>
<proteinExistence type="predicted"/>
<sequence length="485" mass="53881">MSRATILGKPIWREFLQRKELSAIPLDDLIATDDFFAFVASYGLATPTEADLLRWSRARADFEPAESLAALSRAMVLLYPTFAKSVETALLTIRTVGTTSESARTSGDAHKGNSVEPPDWDPCAKLDGNAPIARHVSVDPWTLPDEVKQALRKMASGLPGQDAQAPARSILVRMRDKLCQFAFVLAQHDRPFALTPEHVDLFQEELTRRCKNSKNGFRWATLRASMEELYRFARYTGAQASVIDDLSKRHAWLEGKEQLQTSLKLTRLAASGHTTDSILDLAEETLAGASSEPNRTKRHRKRNGACILAIIANLPLRNASAHLVFGENLFWENNEYVVRMKIQKTHTRRPVPFVGPLDPEYGRFIDAVLLGDLPEECLPELRAEAITSKRALFVSDKGVAYKPSYVPRRFKELTGVSLTSARAMNHTDAAKHHGPIGAELAKAACNQTSDAVVNQHYFQEAAAAHLSSQLMSRRNARRKSMAQAT</sequence>
<name>A0A845M5S9_9RHOB</name>
<evidence type="ECO:0000313" key="1">
    <source>
        <dbReference type="EMBL" id="MZR14572.1"/>
    </source>
</evidence>
<dbReference type="Proteomes" id="UP000467322">
    <property type="component" value="Unassembled WGS sequence"/>
</dbReference>
<organism evidence="1 2">
    <name type="scientific">Maritimibacter harenae</name>
    <dbReference type="NCBI Taxonomy" id="2606218"/>
    <lineage>
        <taxon>Bacteria</taxon>
        <taxon>Pseudomonadati</taxon>
        <taxon>Pseudomonadota</taxon>
        <taxon>Alphaproteobacteria</taxon>
        <taxon>Rhodobacterales</taxon>
        <taxon>Roseobacteraceae</taxon>
        <taxon>Maritimibacter</taxon>
    </lineage>
</organism>